<dbReference type="STRING" id="1130080.SAMN04488113_1634"/>
<sequence length="125" mass="14870">MTENRVQIIIRVTDDEREQIKKMAQEKNVSMNQFIIDAIFDSTSDSSDINSDIKMIEILEEQLVKKDEQIEKMQTLLDQQQQLTLQTNQQIQHLQLEETKETEKKLEAFEEKEAKKGFFSRWFNS</sequence>
<dbReference type="EMBL" id="FNYW01000063">
    <property type="protein sequence ID" value="SEJ06276.1"/>
    <property type="molecule type" value="Genomic_DNA"/>
</dbReference>
<organism evidence="3 4">
    <name type="scientific">Alkalibacterium gilvum</name>
    <dbReference type="NCBI Taxonomy" id="1130080"/>
    <lineage>
        <taxon>Bacteria</taxon>
        <taxon>Bacillati</taxon>
        <taxon>Bacillota</taxon>
        <taxon>Bacilli</taxon>
        <taxon>Lactobacillales</taxon>
        <taxon>Carnobacteriaceae</taxon>
        <taxon>Alkalibacterium</taxon>
    </lineage>
</organism>
<evidence type="ECO:0000256" key="1">
    <source>
        <dbReference type="SAM" id="Coils"/>
    </source>
</evidence>
<evidence type="ECO:0000313" key="4">
    <source>
        <dbReference type="Proteomes" id="UP000198564"/>
    </source>
</evidence>
<keyword evidence="1" id="KW-0175">Coiled coil</keyword>
<dbReference type="AlphaFoldDB" id="A0A1H6VRD9"/>
<accession>A0A1H6VRD9</accession>
<dbReference type="Pfam" id="PF21983">
    <property type="entry name" value="NikA-like"/>
    <property type="match status" value="1"/>
</dbReference>
<dbReference type="Pfam" id="PF04394">
    <property type="entry name" value="DUF536"/>
    <property type="match status" value="1"/>
</dbReference>
<dbReference type="Gene3D" id="1.10.1220.10">
    <property type="entry name" value="Met repressor-like"/>
    <property type="match status" value="1"/>
</dbReference>
<reference evidence="4" key="1">
    <citation type="submission" date="2016-10" db="EMBL/GenBank/DDBJ databases">
        <authorList>
            <person name="Varghese N."/>
            <person name="Submissions S."/>
        </authorList>
    </citation>
    <scope>NUCLEOTIDE SEQUENCE [LARGE SCALE GENOMIC DNA]</scope>
    <source>
        <strain evidence="4">DSM 25751</strain>
    </source>
</reference>
<gene>
    <name evidence="3" type="ORF">SAMN04488113_1634</name>
</gene>
<feature type="domain" description="Regulator of chromosome segregation-like C-terminal" evidence="2">
    <location>
        <begin position="61"/>
        <end position="97"/>
    </location>
</feature>
<name>A0A1H6VRD9_9LACT</name>
<keyword evidence="4" id="KW-1185">Reference proteome</keyword>
<dbReference type="InterPro" id="IPR010985">
    <property type="entry name" value="Ribbon_hlx_hlx"/>
</dbReference>
<dbReference type="InterPro" id="IPR053842">
    <property type="entry name" value="NikA-like"/>
</dbReference>
<dbReference type="RefSeq" id="WP_245746665.1">
    <property type="nucleotide sequence ID" value="NZ_FNYW01000063.1"/>
</dbReference>
<evidence type="ECO:0000259" key="2">
    <source>
        <dbReference type="Pfam" id="PF04394"/>
    </source>
</evidence>
<dbReference type="InterPro" id="IPR013321">
    <property type="entry name" value="Arc_rbn_hlx_hlx"/>
</dbReference>
<feature type="coiled-coil region" evidence="1">
    <location>
        <begin position="56"/>
        <end position="86"/>
    </location>
</feature>
<proteinExistence type="predicted"/>
<dbReference type="GO" id="GO:0006355">
    <property type="term" value="P:regulation of DNA-templated transcription"/>
    <property type="evidence" value="ECO:0007669"/>
    <property type="project" value="InterPro"/>
</dbReference>
<dbReference type="SUPFAM" id="SSF47598">
    <property type="entry name" value="Ribbon-helix-helix"/>
    <property type="match status" value="1"/>
</dbReference>
<dbReference type="Proteomes" id="UP000198564">
    <property type="component" value="Unassembled WGS sequence"/>
</dbReference>
<protein>
    <recommendedName>
        <fullName evidence="2">Regulator of chromosome segregation-like C-terminal domain-containing protein</fullName>
    </recommendedName>
</protein>
<dbReference type="InterPro" id="IPR007489">
    <property type="entry name" value="RocS-like_C"/>
</dbReference>
<evidence type="ECO:0000313" key="3">
    <source>
        <dbReference type="EMBL" id="SEJ06276.1"/>
    </source>
</evidence>